<feature type="chain" id="PRO_5043454788" evidence="1">
    <location>
        <begin position="24"/>
        <end position="143"/>
    </location>
</feature>
<keyword evidence="3" id="KW-1185">Reference proteome</keyword>
<organism evidence="2 3">
    <name type="scientific">Elongatibacter sediminis</name>
    <dbReference type="NCBI Taxonomy" id="3119006"/>
    <lineage>
        <taxon>Bacteria</taxon>
        <taxon>Pseudomonadati</taxon>
        <taxon>Pseudomonadota</taxon>
        <taxon>Gammaproteobacteria</taxon>
        <taxon>Chromatiales</taxon>
        <taxon>Wenzhouxiangellaceae</taxon>
        <taxon>Elongatibacter</taxon>
    </lineage>
</organism>
<evidence type="ECO:0000313" key="2">
    <source>
        <dbReference type="EMBL" id="MEJ8568237.1"/>
    </source>
</evidence>
<accession>A0AAW9RDP9</accession>
<dbReference type="EMBL" id="JAZHOG010000007">
    <property type="protein sequence ID" value="MEJ8568237.1"/>
    <property type="molecule type" value="Genomic_DNA"/>
</dbReference>
<dbReference type="AlphaFoldDB" id="A0AAW9RDP9"/>
<reference evidence="2 3" key="1">
    <citation type="submission" date="2024-02" db="EMBL/GenBank/DDBJ databases">
        <title>A novel Wenzhouxiangellaceae bacterium, isolated from coastal sediments.</title>
        <authorList>
            <person name="Du Z.-J."/>
            <person name="Ye Y.-Q."/>
            <person name="Zhang X.-Y."/>
        </authorList>
    </citation>
    <scope>NUCLEOTIDE SEQUENCE [LARGE SCALE GENOMIC DNA]</scope>
    <source>
        <strain evidence="2 3">CH-27</strain>
    </source>
</reference>
<gene>
    <name evidence="2" type="ORF">V3330_11425</name>
</gene>
<evidence type="ECO:0000256" key="1">
    <source>
        <dbReference type="SAM" id="SignalP"/>
    </source>
</evidence>
<dbReference type="Proteomes" id="UP001359886">
    <property type="component" value="Unassembled WGS sequence"/>
</dbReference>
<proteinExistence type="predicted"/>
<comment type="caution">
    <text evidence="2">The sequence shown here is derived from an EMBL/GenBank/DDBJ whole genome shotgun (WGS) entry which is preliminary data.</text>
</comment>
<sequence>MKPIQLIQPFAISALLALGTAYAGPSDEASTEVADAVEAVESAPVDAAAVDAASPSEQAVSRFSEGMQIPVDGSSLEAFEKSLEAIGEQATKAEFTTLNNAIDYLMIYDLAAKRNREKLASNLDGLTGEQIVDKVQWRKGKKY</sequence>
<keyword evidence="1" id="KW-0732">Signal</keyword>
<feature type="signal peptide" evidence="1">
    <location>
        <begin position="1"/>
        <end position="23"/>
    </location>
</feature>
<protein>
    <submittedName>
        <fullName evidence="2">Uncharacterized protein</fullName>
    </submittedName>
</protein>
<evidence type="ECO:0000313" key="3">
    <source>
        <dbReference type="Proteomes" id="UP001359886"/>
    </source>
</evidence>
<dbReference type="RefSeq" id="WP_354695558.1">
    <property type="nucleotide sequence ID" value="NZ_JAZHOG010000007.1"/>
</dbReference>
<name>A0AAW9RDP9_9GAMM</name>